<proteinExistence type="predicted"/>
<accession>A0AAV4D6E4</accession>
<comment type="caution">
    <text evidence="2">The sequence shown here is derived from an EMBL/GenBank/DDBJ whole genome shotgun (WGS) entry which is preliminary data.</text>
</comment>
<feature type="compositionally biased region" description="Low complexity" evidence="1">
    <location>
        <begin position="207"/>
        <end position="297"/>
    </location>
</feature>
<reference evidence="2 3" key="1">
    <citation type="journal article" date="2021" name="Elife">
        <title>Chloroplast acquisition without the gene transfer in kleptoplastic sea slugs, Plakobranchus ocellatus.</title>
        <authorList>
            <person name="Maeda T."/>
            <person name="Takahashi S."/>
            <person name="Yoshida T."/>
            <person name="Shimamura S."/>
            <person name="Takaki Y."/>
            <person name="Nagai Y."/>
            <person name="Toyoda A."/>
            <person name="Suzuki Y."/>
            <person name="Arimoto A."/>
            <person name="Ishii H."/>
            <person name="Satoh N."/>
            <person name="Nishiyama T."/>
            <person name="Hasebe M."/>
            <person name="Maruyama T."/>
            <person name="Minagawa J."/>
            <person name="Obokata J."/>
            <person name="Shigenobu S."/>
        </authorList>
    </citation>
    <scope>NUCLEOTIDE SEQUENCE [LARGE SCALE GENOMIC DNA]</scope>
</reference>
<protein>
    <submittedName>
        <fullName evidence="2">Uncharacterized protein</fullName>
    </submittedName>
</protein>
<name>A0AAV4D6E4_9GAST</name>
<gene>
    <name evidence="2" type="ORF">PoB_006629800</name>
</gene>
<keyword evidence="3" id="KW-1185">Reference proteome</keyword>
<evidence type="ECO:0000313" key="2">
    <source>
        <dbReference type="EMBL" id="GFO39793.1"/>
    </source>
</evidence>
<dbReference type="EMBL" id="BLXT01007525">
    <property type="protein sequence ID" value="GFO39793.1"/>
    <property type="molecule type" value="Genomic_DNA"/>
</dbReference>
<organism evidence="2 3">
    <name type="scientific">Plakobranchus ocellatus</name>
    <dbReference type="NCBI Taxonomy" id="259542"/>
    <lineage>
        <taxon>Eukaryota</taxon>
        <taxon>Metazoa</taxon>
        <taxon>Spiralia</taxon>
        <taxon>Lophotrochozoa</taxon>
        <taxon>Mollusca</taxon>
        <taxon>Gastropoda</taxon>
        <taxon>Heterobranchia</taxon>
        <taxon>Euthyneura</taxon>
        <taxon>Panpulmonata</taxon>
        <taxon>Sacoglossa</taxon>
        <taxon>Placobranchoidea</taxon>
        <taxon>Plakobranchidae</taxon>
        <taxon>Plakobranchus</taxon>
    </lineage>
</organism>
<feature type="region of interest" description="Disordered" evidence="1">
    <location>
        <begin position="200"/>
        <end position="320"/>
    </location>
</feature>
<feature type="region of interest" description="Disordered" evidence="1">
    <location>
        <begin position="1"/>
        <end position="33"/>
    </location>
</feature>
<evidence type="ECO:0000313" key="3">
    <source>
        <dbReference type="Proteomes" id="UP000735302"/>
    </source>
</evidence>
<evidence type="ECO:0000256" key="1">
    <source>
        <dbReference type="SAM" id="MobiDB-lite"/>
    </source>
</evidence>
<dbReference type="AlphaFoldDB" id="A0AAV4D6E4"/>
<sequence length="320" mass="34340">MPPSRPRGDMGVSGDMSGAKVGGAGPSLDPPSPGGACGRGLMVGIVAEELCPHPRGVGSTVACESALRSAGTLLSRVRAPLPAPWPDGGPESLRSPCCGLAIYKNSTCPHPQQLNDIIRSRPREGLWLMALVLVSKTRNPIHYNMYSDCDHSQVLSNTASVEEVPSSDSSLPRSTKNSVILSSRGTTCWRKKRCYEKTRLAQRRAVETNNSSNTERSNSSSNSSNTERSNSSSNTKSSNSSSNTERSNSSSTERSNSSSNTKSSNSSSTERSNSSSNSSSTERSNSSSNTESSNSSSTEHHRRHRYSMRNDNYELQLLES</sequence>
<dbReference type="Proteomes" id="UP000735302">
    <property type="component" value="Unassembled WGS sequence"/>
</dbReference>